<dbReference type="Gene3D" id="3.40.630.30">
    <property type="match status" value="1"/>
</dbReference>
<proteinExistence type="predicted"/>
<gene>
    <name evidence="2" type="ORF">GCM10022392_03650</name>
</gene>
<reference evidence="3" key="1">
    <citation type="journal article" date="2019" name="Int. J. Syst. Evol. Microbiol.">
        <title>The Global Catalogue of Microorganisms (GCM) 10K type strain sequencing project: providing services to taxonomists for standard genome sequencing and annotation.</title>
        <authorList>
            <consortium name="The Broad Institute Genomics Platform"/>
            <consortium name="The Broad Institute Genome Sequencing Center for Infectious Disease"/>
            <person name="Wu L."/>
            <person name="Ma J."/>
        </authorList>
    </citation>
    <scope>NUCLEOTIDE SEQUENCE [LARGE SCALE GENOMIC DNA]</scope>
    <source>
        <strain evidence="3">JCM 17085</strain>
    </source>
</reference>
<dbReference type="PANTHER" id="PTHR43610:SF1">
    <property type="entry name" value="N-ACETYLTRANSFERASE DOMAIN-CONTAINING PROTEIN"/>
    <property type="match status" value="1"/>
</dbReference>
<evidence type="ECO:0000313" key="2">
    <source>
        <dbReference type="EMBL" id="GAA4085996.1"/>
    </source>
</evidence>
<dbReference type="InterPro" id="IPR016181">
    <property type="entry name" value="Acyl_CoA_acyltransferase"/>
</dbReference>
<accession>A0ABP7WEA8</accession>
<organism evidence="2 3">
    <name type="scientific">Mucilaginibacter panaciglaebae</name>
    <dbReference type="NCBI Taxonomy" id="502331"/>
    <lineage>
        <taxon>Bacteria</taxon>
        <taxon>Pseudomonadati</taxon>
        <taxon>Bacteroidota</taxon>
        <taxon>Sphingobacteriia</taxon>
        <taxon>Sphingobacteriales</taxon>
        <taxon>Sphingobacteriaceae</taxon>
        <taxon>Mucilaginibacter</taxon>
    </lineage>
</organism>
<dbReference type="RefSeq" id="WP_345100719.1">
    <property type="nucleotide sequence ID" value="NZ_BAABCV010000001.1"/>
</dbReference>
<dbReference type="Pfam" id="PF13302">
    <property type="entry name" value="Acetyltransf_3"/>
    <property type="match status" value="1"/>
</dbReference>
<dbReference type="PANTHER" id="PTHR43610">
    <property type="entry name" value="BLL6696 PROTEIN"/>
    <property type="match status" value="1"/>
</dbReference>
<dbReference type="InterPro" id="IPR000182">
    <property type="entry name" value="GNAT_dom"/>
</dbReference>
<name>A0ABP7WEA8_9SPHI</name>
<dbReference type="EMBL" id="BAABCV010000001">
    <property type="protein sequence ID" value="GAA4085996.1"/>
    <property type="molecule type" value="Genomic_DNA"/>
</dbReference>
<feature type="domain" description="N-acetyltransferase" evidence="1">
    <location>
        <begin position="19"/>
        <end position="158"/>
    </location>
</feature>
<protein>
    <submittedName>
        <fullName evidence="2">GNAT family protein</fullName>
    </submittedName>
</protein>
<keyword evidence="3" id="KW-1185">Reference proteome</keyword>
<comment type="caution">
    <text evidence="2">The sequence shown here is derived from an EMBL/GenBank/DDBJ whole genome shotgun (WGS) entry which is preliminary data.</text>
</comment>
<dbReference type="Proteomes" id="UP001500841">
    <property type="component" value="Unassembled WGS sequence"/>
</dbReference>
<evidence type="ECO:0000313" key="3">
    <source>
        <dbReference type="Proteomes" id="UP001500841"/>
    </source>
</evidence>
<dbReference type="SUPFAM" id="SSF55729">
    <property type="entry name" value="Acyl-CoA N-acyltransferases (Nat)"/>
    <property type="match status" value="1"/>
</dbReference>
<sequence length="200" mass="22841">MALNFNKDQDYILEDDVILIRPLQKDDYINLLPISLNEPETWDLSSKSAAGEEALKAYIAEALAQRAEGKEYPFIVFDKTTSRYAGSTRFYDIQINNDTLQLGYTWYGKDFRGTGLNKHCKFLLLQLAFETFSAERVEFRADNRNKPSIAAMKSIGCTVEGVIRSYMPLRNGGRRDAIILSILKDEWHGSVKESLKSKLR</sequence>
<evidence type="ECO:0000259" key="1">
    <source>
        <dbReference type="Pfam" id="PF13302"/>
    </source>
</evidence>